<protein>
    <submittedName>
        <fullName evidence="1">Uncharacterized protein</fullName>
    </submittedName>
</protein>
<organism evidence="1 2">
    <name type="scientific">Dendrothele bispora (strain CBS 962.96)</name>
    <dbReference type="NCBI Taxonomy" id="1314807"/>
    <lineage>
        <taxon>Eukaryota</taxon>
        <taxon>Fungi</taxon>
        <taxon>Dikarya</taxon>
        <taxon>Basidiomycota</taxon>
        <taxon>Agaricomycotina</taxon>
        <taxon>Agaricomycetes</taxon>
        <taxon>Agaricomycetidae</taxon>
        <taxon>Agaricales</taxon>
        <taxon>Agaricales incertae sedis</taxon>
        <taxon>Dendrothele</taxon>
    </lineage>
</organism>
<dbReference type="EMBL" id="ML179148">
    <property type="protein sequence ID" value="THU97816.1"/>
    <property type="molecule type" value="Genomic_DNA"/>
</dbReference>
<evidence type="ECO:0000313" key="2">
    <source>
        <dbReference type="Proteomes" id="UP000297245"/>
    </source>
</evidence>
<accession>A0A4S8M6B6</accession>
<dbReference type="AlphaFoldDB" id="A0A4S8M6B6"/>
<evidence type="ECO:0000313" key="1">
    <source>
        <dbReference type="EMBL" id="THU97816.1"/>
    </source>
</evidence>
<gene>
    <name evidence="1" type="ORF">K435DRAFT_52302</name>
</gene>
<name>A0A4S8M6B6_DENBC</name>
<sequence length="126" mass="14545">MWKNGAYLVIYFITSNVNLPRPIKSRFESQRQKRTILNPTVLLPLPRPLTVHPKSWKFVHIILRLILPELGWFVITFRVLQNRPPCFKNRFCLRASGTTWPNTPTSPKAKTLTFTLSPTAITDSVS</sequence>
<proteinExistence type="predicted"/>
<keyword evidence="2" id="KW-1185">Reference proteome</keyword>
<reference evidence="1 2" key="1">
    <citation type="journal article" date="2019" name="Nat. Ecol. Evol.">
        <title>Megaphylogeny resolves global patterns of mushroom evolution.</title>
        <authorList>
            <person name="Varga T."/>
            <person name="Krizsan K."/>
            <person name="Foldi C."/>
            <person name="Dima B."/>
            <person name="Sanchez-Garcia M."/>
            <person name="Sanchez-Ramirez S."/>
            <person name="Szollosi G.J."/>
            <person name="Szarkandi J.G."/>
            <person name="Papp V."/>
            <person name="Albert L."/>
            <person name="Andreopoulos W."/>
            <person name="Angelini C."/>
            <person name="Antonin V."/>
            <person name="Barry K.W."/>
            <person name="Bougher N.L."/>
            <person name="Buchanan P."/>
            <person name="Buyck B."/>
            <person name="Bense V."/>
            <person name="Catcheside P."/>
            <person name="Chovatia M."/>
            <person name="Cooper J."/>
            <person name="Damon W."/>
            <person name="Desjardin D."/>
            <person name="Finy P."/>
            <person name="Geml J."/>
            <person name="Haridas S."/>
            <person name="Hughes K."/>
            <person name="Justo A."/>
            <person name="Karasinski D."/>
            <person name="Kautmanova I."/>
            <person name="Kiss B."/>
            <person name="Kocsube S."/>
            <person name="Kotiranta H."/>
            <person name="LaButti K.M."/>
            <person name="Lechner B.E."/>
            <person name="Liimatainen K."/>
            <person name="Lipzen A."/>
            <person name="Lukacs Z."/>
            <person name="Mihaltcheva S."/>
            <person name="Morgado L.N."/>
            <person name="Niskanen T."/>
            <person name="Noordeloos M.E."/>
            <person name="Ohm R.A."/>
            <person name="Ortiz-Santana B."/>
            <person name="Ovrebo C."/>
            <person name="Racz N."/>
            <person name="Riley R."/>
            <person name="Savchenko A."/>
            <person name="Shiryaev A."/>
            <person name="Soop K."/>
            <person name="Spirin V."/>
            <person name="Szebenyi C."/>
            <person name="Tomsovsky M."/>
            <person name="Tulloss R.E."/>
            <person name="Uehling J."/>
            <person name="Grigoriev I.V."/>
            <person name="Vagvolgyi C."/>
            <person name="Papp T."/>
            <person name="Martin F.M."/>
            <person name="Miettinen O."/>
            <person name="Hibbett D.S."/>
            <person name="Nagy L.G."/>
        </authorList>
    </citation>
    <scope>NUCLEOTIDE SEQUENCE [LARGE SCALE GENOMIC DNA]</scope>
    <source>
        <strain evidence="1 2">CBS 962.96</strain>
    </source>
</reference>
<dbReference type="Proteomes" id="UP000297245">
    <property type="component" value="Unassembled WGS sequence"/>
</dbReference>